<dbReference type="Proteomes" id="UP000092154">
    <property type="component" value="Unassembled WGS sequence"/>
</dbReference>
<accession>A0A1B7MG64</accession>
<reference evidence="1 2" key="1">
    <citation type="submission" date="2016-06" db="EMBL/GenBank/DDBJ databases">
        <title>Comparative genomics of the ectomycorrhizal sister species Rhizopogon vinicolor and Rhizopogon vesiculosus (Basidiomycota: Boletales) reveals a divergence of the mating type B locus.</title>
        <authorList>
            <consortium name="DOE Joint Genome Institute"/>
            <person name="Mujic A.B."/>
            <person name="Kuo A."/>
            <person name="Tritt A."/>
            <person name="Lipzen A."/>
            <person name="Chen C."/>
            <person name="Johnson J."/>
            <person name="Sharma A."/>
            <person name="Barry K."/>
            <person name="Grigoriev I.V."/>
            <person name="Spatafora J.W."/>
        </authorList>
    </citation>
    <scope>NUCLEOTIDE SEQUENCE [LARGE SCALE GENOMIC DNA]</scope>
    <source>
        <strain evidence="1 2">AM-OR11-026</strain>
    </source>
</reference>
<evidence type="ECO:0000313" key="1">
    <source>
        <dbReference type="EMBL" id="OAX31592.1"/>
    </source>
</evidence>
<evidence type="ECO:0000313" key="2">
    <source>
        <dbReference type="Proteomes" id="UP000092154"/>
    </source>
</evidence>
<keyword evidence="2" id="KW-1185">Reference proteome</keyword>
<organism evidence="1 2">
    <name type="scientific">Rhizopogon vinicolor AM-OR11-026</name>
    <dbReference type="NCBI Taxonomy" id="1314800"/>
    <lineage>
        <taxon>Eukaryota</taxon>
        <taxon>Fungi</taxon>
        <taxon>Dikarya</taxon>
        <taxon>Basidiomycota</taxon>
        <taxon>Agaricomycotina</taxon>
        <taxon>Agaricomycetes</taxon>
        <taxon>Agaricomycetidae</taxon>
        <taxon>Boletales</taxon>
        <taxon>Suillineae</taxon>
        <taxon>Rhizopogonaceae</taxon>
        <taxon>Rhizopogon</taxon>
    </lineage>
</organism>
<dbReference type="EMBL" id="KV449332">
    <property type="protein sequence ID" value="OAX31592.1"/>
    <property type="molecule type" value="Genomic_DNA"/>
</dbReference>
<gene>
    <name evidence="1" type="ORF">K503DRAFT_805952</name>
</gene>
<name>A0A1B7MG64_9AGAM</name>
<dbReference type="InParanoid" id="A0A1B7MG64"/>
<dbReference type="AlphaFoldDB" id="A0A1B7MG64"/>
<sequence>MQPHLNFYWLAWTHLDLFDFCFSIQDDPSKRFPSSLRPCLTALHFCDRLPHAMAFPSGESANVHMLSPFPFHVLRQDVLPDSPTGILSMQEDKPPIHLRGPQFVLQWSFGGCAFDEASTRFDKLDVSEELITVRRLDSHD</sequence>
<protein>
    <submittedName>
        <fullName evidence="1">Uncharacterized protein</fullName>
    </submittedName>
</protein>
<proteinExistence type="predicted"/>